<dbReference type="HOGENOM" id="CLU_061320_1_1_1"/>
<protein>
    <submittedName>
        <fullName evidence="4">Uncharacterized protein AlNc14C223G9151</fullName>
    </submittedName>
</protein>
<dbReference type="EMBL" id="FR824268">
    <property type="protein sequence ID" value="CCA24127.1"/>
    <property type="molecule type" value="Genomic_DNA"/>
</dbReference>
<reference evidence="4" key="1">
    <citation type="journal article" date="2011" name="PLoS Biol.">
        <title>Gene gain and loss during evolution of obligate parasitism in the white rust pathogen of Arabidopsis thaliana.</title>
        <authorList>
            <person name="Kemen E."/>
            <person name="Gardiner A."/>
            <person name="Schultz-Larsen T."/>
            <person name="Kemen A.C."/>
            <person name="Balmuth A.L."/>
            <person name="Robert-Seilaniantz A."/>
            <person name="Bailey K."/>
            <person name="Holub E."/>
            <person name="Studholme D.J."/>
            <person name="Maclean D."/>
            <person name="Jones J.D."/>
        </authorList>
    </citation>
    <scope>NUCLEOTIDE SEQUENCE</scope>
</reference>
<reference evidence="4" key="2">
    <citation type="submission" date="2011-02" db="EMBL/GenBank/DDBJ databases">
        <authorList>
            <person name="MacLean D."/>
        </authorList>
    </citation>
    <scope>NUCLEOTIDE SEQUENCE</scope>
</reference>
<evidence type="ECO:0000256" key="1">
    <source>
        <dbReference type="ARBA" id="ARBA00022723"/>
    </source>
</evidence>
<dbReference type="Gene3D" id="2.60.120.10">
    <property type="entry name" value="Jelly Rolls"/>
    <property type="match status" value="1"/>
</dbReference>
<dbReference type="InterPro" id="IPR012864">
    <property type="entry name" value="PCO/ADO"/>
</dbReference>
<dbReference type="AlphaFoldDB" id="F0WS09"/>
<evidence type="ECO:0000256" key="3">
    <source>
        <dbReference type="ARBA" id="ARBA00023004"/>
    </source>
</evidence>
<dbReference type="CDD" id="cd20289">
    <property type="entry name" value="cupin_ADO"/>
    <property type="match status" value="1"/>
</dbReference>
<keyword evidence="3" id="KW-0408">Iron</keyword>
<name>F0WS09_9STRA</name>
<evidence type="ECO:0000313" key="4">
    <source>
        <dbReference type="EMBL" id="CCA24127.1"/>
    </source>
</evidence>
<proteinExistence type="predicted"/>
<evidence type="ECO:0000256" key="2">
    <source>
        <dbReference type="ARBA" id="ARBA00023002"/>
    </source>
</evidence>
<accession>F0WS09</accession>
<dbReference type="SUPFAM" id="SSF51182">
    <property type="entry name" value="RmlC-like cupins"/>
    <property type="match status" value="1"/>
</dbReference>
<dbReference type="PANTHER" id="PTHR22966:SF61">
    <property type="entry name" value="2-AMINOETHANETHIOL DIOXYGENASE"/>
    <property type="match status" value="1"/>
</dbReference>
<dbReference type="Pfam" id="PF07847">
    <property type="entry name" value="PCO_ADO"/>
    <property type="match status" value="1"/>
</dbReference>
<gene>
    <name evidence="4" type="primary">AlNc14C223G9151</name>
    <name evidence="4" type="ORF">ALNC14_102710</name>
</gene>
<dbReference type="InterPro" id="IPR011051">
    <property type="entry name" value="RmlC_Cupin_sf"/>
</dbReference>
<dbReference type="GO" id="GO:0046872">
    <property type="term" value="F:metal ion binding"/>
    <property type="evidence" value="ECO:0007669"/>
    <property type="project" value="UniProtKB-KW"/>
</dbReference>
<dbReference type="GO" id="GO:0016702">
    <property type="term" value="F:oxidoreductase activity, acting on single donors with incorporation of molecular oxygen, incorporation of two atoms of oxygen"/>
    <property type="evidence" value="ECO:0007669"/>
    <property type="project" value="InterPro"/>
</dbReference>
<organism evidence="4">
    <name type="scientific">Albugo laibachii Nc14</name>
    <dbReference type="NCBI Taxonomy" id="890382"/>
    <lineage>
        <taxon>Eukaryota</taxon>
        <taxon>Sar</taxon>
        <taxon>Stramenopiles</taxon>
        <taxon>Oomycota</taxon>
        <taxon>Peronosporomycetes</taxon>
        <taxon>Albuginales</taxon>
        <taxon>Albuginaceae</taxon>
        <taxon>Albugo</taxon>
    </lineage>
</organism>
<keyword evidence="2" id="KW-0560">Oxidoreductase</keyword>
<dbReference type="PANTHER" id="PTHR22966">
    <property type="entry name" value="2-AMINOETHANETHIOL DIOXYGENASE"/>
    <property type="match status" value="1"/>
</dbReference>
<sequence>MLCSYEICESESIALYTNKGVCQYRECRGDLLYILSDRMAFSVGKDLLLKLRNELQTFFHSNRKRHLKVEEVESIISLCRHLGPEHFNLSVKNPFGKLGFTSVTYQHIWESKSVSMGIFVLSPGASIPLHDHPGMTVISRILYGSLRIRSFDFAPLQSDDGLLGILRQDSTISAPSTTALSPTCGNIHEFLADGIEGCAIFDILAPPYNTEEGRDCSYYKVDEEKVSHLGKEYYRLKKYTPTDFRVQSAPYRGPQMTGT</sequence>
<dbReference type="InterPro" id="IPR014710">
    <property type="entry name" value="RmlC-like_jellyroll"/>
</dbReference>
<keyword evidence="1" id="KW-0479">Metal-binding</keyword>